<evidence type="ECO:0000256" key="2">
    <source>
        <dbReference type="ARBA" id="ARBA00004651"/>
    </source>
</evidence>
<dbReference type="PANTHER" id="PTHR34148:SF1">
    <property type="entry name" value="ADENOSYLCOBINAMIDE-GDP RIBAZOLETRANSFERASE"/>
    <property type="match status" value="1"/>
</dbReference>
<proteinExistence type="inferred from homology"/>
<keyword evidence="11 19" id="KW-0460">Magnesium</keyword>
<gene>
    <name evidence="19" type="primary">cobS</name>
    <name evidence="20" type="ORF">SAMN06893097_105163</name>
</gene>
<comment type="subcellular location">
    <subcellularLocation>
        <location evidence="2 19">Cell membrane</location>
        <topology evidence="2 19">Multi-pass membrane protein</topology>
    </subcellularLocation>
</comment>
<evidence type="ECO:0000256" key="12">
    <source>
        <dbReference type="ARBA" id="ARBA00022989"/>
    </source>
</evidence>
<keyword evidence="7 19" id="KW-1003">Cell membrane</keyword>
<keyword evidence="21" id="KW-1185">Reference proteome</keyword>
<feature type="transmembrane region" description="Helical" evidence="19">
    <location>
        <begin position="71"/>
        <end position="89"/>
    </location>
</feature>
<evidence type="ECO:0000256" key="19">
    <source>
        <dbReference type="HAMAP-Rule" id="MF_00719"/>
    </source>
</evidence>
<comment type="catalytic activity">
    <reaction evidence="18 19">
        <text>alpha-ribazole 5'-phosphate + adenosylcob(III)inamide-GDP = adenosylcob(III)alamin 5'-phosphate + GMP + H(+)</text>
        <dbReference type="Rhea" id="RHEA:23560"/>
        <dbReference type="ChEBI" id="CHEBI:15378"/>
        <dbReference type="ChEBI" id="CHEBI:57918"/>
        <dbReference type="ChEBI" id="CHEBI:58115"/>
        <dbReference type="ChEBI" id="CHEBI:60487"/>
        <dbReference type="ChEBI" id="CHEBI:60493"/>
        <dbReference type="EC" id="2.7.8.26"/>
    </reaction>
</comment>
<dbReference type="GO" id="GO:0005886">
    <property type="term" value="C:plasma membrane"/>
    <property type="evidence" value="ECO:0007669"/>
    <property type="project" value="UniProtKB-SubCell"/>
</dbReference>
<evidence type="ECO:0000256" key="5">
    <source>
        <dbReference type="ARBA" id="ARBA00013200"/>
    </source>
</evidence>
<dbReference type="Pfam" id="PF02654">
    <property type="entry name" value="CobS"/>
    <property type="match status" value="1"/>
</dbReference>
<feature type="transmembrane region" description="Helical" evidence="19">
    <location>
        <begin position="189"/>
        <end position="206"/>
    </location>
</feature>
<keyword evidence="9 19" id="KW-0808">Transferase</keyword>
<evidence type="ECO:0000256" key="8">
    <source>
        <dbReference type="ARBA" id="ARBA00022573"/>
    </source>
</evidence>
<dbReference type="UniPathway" id="UPA00148">
    <property type="reaction ID" value="UER00238"/>
</dbReference>
<feature type="transmembrane region" description="Helical" evidence="19">
    <location>
        <begin position="242"/>
        <end position="264"/>
    </location>
</feature>
<evidence type="ECO:0000256" key="15">
    <source>
        <dbReference type="ARBA" id="ARBA00032605"/>
    </source>
</evidence>
<evidence type="ECO:0000256" key="16">
    <source>
        <dbReference type="ARBA" id="ARBA00032853"/>
    </source>
</evidence>
<feature type="transmembrane region" description="Helical" evidence="19">
    <location>
        <begin position="121"/>
        <end position="142"/>
    </location>
</feature>
<feature type="transmembrane region" description="Helical" evidence="19">
    <location>
        <begin position="45"/>
        <end position="64"/>
    </location>
</feature>
<evidence type="ECO:0000256" key="11">
    <source>
        <dbReference type="ARBA" id="ARBA00022842"/>
    </source>
</evidence>
<evidence type="ECO:0000256" key="4">
    <source>
        <dbReference type="ARBA" id="ARBA00010561"/>
    </source>
</evidence>
<organism evidence="20 21">
    <name type="scientific">Geodermatophilus sabuli</name>
    <dbReference type="NCBI Taxonomy" id="1564158"/>
    <lineage>
        <taxon>Bacteria</taxon>
        <taxon>Bacillati</taxon>
        <taxon>Actinomycetota</taxon>
        <taxon>Actinomycetes</taxon>
        <taxon>Geodermatophilales</taxon>
        <taxon>Geodermatophilaceae</taxon>
        <taxon>Geodermatophilus</taxon>
    </lineage>
</organism>
<comment type="catalytic activity">
    <reaction evidence="17 19">
        <text>alpha-ribazole + adenosylcob(III)inamide-GDP = adenosylcob(III)alamin + GMP + H(+)</text>
        <dbReference type="Rhea" id="RHEA:16049"/>
        <dbReference type="ChEBI" id="CHEBI:10329"/>
        <dbReference type="ChEBI" id="CHEBI:15378"/>
        <dbReference type="ChEBI" id="CHEBI:18408"/>
        <dbReference type="ChEBI" id="CHEBI:58115"/>
        <dbReference type="ChEBI" id="CHEBI:60487"/>
        <dbReference type="EC" id="2.7.8.26"/>
    </reaction>
</comment>
<comment type="function">
    <text evidence="14 19">Joins adenosylcobinamide-GDP and alpha-ribazole to generate adenosylcobalamin (Ado-cobalamin). Also synthesizes adenosylcobalamin 5'-phosphate from adenosylcobinamide-GDP and alpha-ribazole 5'-phosphate.</text>
</comment>
<evidence type="ECO:0000256" key="6">
    <source>
        <dbReference type="ARBA" id="ARBA00015850"/>
    </source>
</evidence>
<protein>
    <recommendedName>
        <fullName evidence="6 19">Adenosylcobinamide-GDP ribazoletransferase</fullName>
        <ecNumber evidence="5 19">2.7.8.26</ecNumber>
    </recommendedName>
    <alternativeName>
        <fullName evidence="16 19">Cobalamin synthase</fullName>
    </alternativeName>
    <alternativeName>
        <fullName evidence="15 19">Cobalamin-5'-phosphate synthase</fullName>
    </alternativeName>
</protein>
<dbReference type="GO" id="GO:0009236">
    <property type="term" value="P:cobalamin biosynthetic process"/>
    <property type="evidence" value="ECO:0007669"/>
    <property type="project" value="UniProtKB-UniRule"/>
</dbReference>
<dbReference type="HAMAP" id="MF_00719">
    <property type="entry name" value="CobS"/>
    <property type="match status" value="1"/>
</dbReference>
<evidence type="ECO:0000256" key="9">
    <source>
        <dbReference type="ARBA" id="ARBA00022679"/>
    </source>
</evidence>
<sequence length="265" mass="25996">MSRPPGDARGSARPRWAGPLESLALLTVMPVPARAAAGTRGVLPWAPLVGLLLGGVATGIAVAGTRLVSPLTGAVLAVAVLAALTRGLHLDGLADTADGLGPLRGRERALAVMHQGDVGPFGVVTLVLTVLLQVAAAAALLATDSGWAALWTAVLAARLAMTRTGLPGLPAAEGSALGRSVTGTVSSRWWIALLLASAAAVGALAAGDRVLAGALAGSALAGLGAAELLLRRARARLGGVTGDVMGAMAEVTAAVTLLVAAAVVP</sequence>
<evidence type="ECO:0000256" key="1">
    <source>
        <dbReference type="ARBA" id="ARBA00001946"/>
    </source>
</evidence>
<evidence type="ECO:0000256" key="7">
    <source>
        <dbReference type="ARBA" id="ARBA00022475"/>
    </source>
</evidence>
<keyword evidence="13 19" id="KW-0472">Membrane</keyword>
<keyword evidence="12 19" id="KW-1133">Transmembrane helix</keyword>
<evidence type="ECO:0000256" key="14">
    <source>
        <dbReference type="ARBA" id="ARBA00025228"/>
    </source>
</evidence>
<feature type="transmembrane region" description="Helical" evidence="19">
    <location>
        <begin position="212"/>
        <end position="230"/>
    </location>
</feature>
<dbReference type="GO" id="GO:0051073">
    <property type="term" value="F:adenosylcobinamide-GDP ribazoletransferase activity"/>
    <property type="evidence" value="ECO:0007669"/>
    <property type="project" value="UniProtKB-UniRule"/>
</dbReference>
<comment type="pathway">
    <text evidence="3 19">Cofactor biosynthesis; adenosylcobalamin biosynthesis; adenosylcobalamin from cob(II)yrinate a,c-diamide: step 7/7.</text>
</comment>
<dbReference type="EMBL" id="OBDO01000005">
    <property type="protein sequence ID" value="SNX96824.1"/>
    <property type="molecule type" value="Genomic_DNA"/>
</dbReference>
<comment type="cofactor">
    <cofactor evidence="1 19">
        <name>Mg(2+)</name>
        <dbReference type="ChEBI" id="CHEBI:18420"/>
    </cofactor>
</comment>
<evidence type="ECO:0000313" key="20">
    <source>
        <dbReference type="EMBL" id="SNX96824.1"/>
    </source>
</evidence>
<evidence type="ECO:0000256" key="13">
    <source>
        <dbReference type="ARBA" id="ARBA00023136"/>
    </source>
</evidence>
<comment type="similarity">
    <text evidence="4 19">Belongs to the CobS family.</text>
</comment>
<evidence type="ECO:0000256" key="17">
    <source>
        <dbReference type="ARBA" id="ARBA00048623"/>
    </source>
</evidence>
<dbReference type="PANTHER" id="PTHR34148">
    <property type="entry name" value="ADENOSYLCOBINAMIDE-GDP RIBAZOLETRANSFERASE"/>
    <property type="match status" value="1"/>
</dbReference>
<dbReference type="InterPro" id="IPR003805">
    <property type="entry name" value="CobS"/>
</dbReference>
<keyword evidence="8 19" id="KW-0169">Cobalamin biosynthesis</keyword>
<evidence type="ECO:0000256" key="3">
    <source>
        <dbReference type="ARBA" id="ARBA00004663"/>
    </source>
</evidence>
<dbReference type="EC" id="2.7.8.26" evidence="5 19"/>
<evidence type="ECO:0000256" key="18">
    <source>
        <dbReference type="ARBA" id="ARBA00049504"/>
    </source>
</evidence>
<reference evidence="20 21" key="1">
    <citation type="submission" date="2017-09" db="EMBL/GenBank/DDBJ databases">
        <authorList>
            <person name="Ehlers B."/>
            <person name="Leendertz F.H."/>
        </authorList>
    </citation>
    <scope>NUCLEOTIDE SEQUENCE [LARGE SCALE GENOMIC DNA]</scope>
    <source>
        <strain evidence="20 21">DSM 46844</strain>
    </source>
</reference>
<evidence type="ECO:0000313" key="21">
    <source>
        <dbReference type="Proteomes" id="UP000219514"/>
    </source>
</evidence>
<dbReference type="Proteomes" id="UP000219514">
    <property type="component" value="Unassembled WGS sequence"/>
</dbReference>
<dbReference type="GO" id="GO:0008818">
    <property type="term" value="F:cobalamin 5'-phosphate synthase activity"/>
    <property type="evidence" value="ECO:0007669"/>
    <property type="project" value="UniProtKB-UniRule"/>
</dbReference>
<accession>A0A285EF48</accession>
<name>A0A285EF48_9ACTN</name>
<keyword evidence="10 19" id="KW-0812">Transmembrane</keyword>
<dbReference type="AlphaFoldDB" id="A0A285EF48"/>
<evidence type="ECO:0000256" key="10">
    <source>
        <dbReference type="ARBA" id="ARBA00022692"/>
    </source>
</evidence>